<reference evidence="3" key="1">
    <citation type="journal article" date="2016" name="Front. Microbiol.">
        <title>Complete Genome Sequence of Clostridium estertheticum DSM 8809, a Microbe Identified in Spoiled Vacuum Packed Beef.</title>
        <authorList>
            <person name="Yu Z."/>
            <person name="Gunn L."/>
            <person name="Brennan E."/>
            <person name="Reid R."/>
            <person name="Wall P.G."/>
            <person name="Gaora O.P."/>
            <person name="Hurley D."/>
            <person name="Bolton D."/>
            <person name="Fanning S."/>
        </authorList>
    </citation>
    <scope>NUCLEOTIDE SEQUENCE [LARGE SCALE GENOMIC DNA]</scope>
    <source>
        <strain evidence="3">DSM 8809</strain>
    </source>
</reference>
<protein>
    <submittedName>
        <fullName evidence="2">Uncharacterized protein</fullName>
    </submittedName>
</protein>
<sequence length="128" mass="13887">MKKGDKIVGIVLLIIVLITTGATLIYKNSIKGSENIAVIKRAGSVIKTIDLSKVVEPQEFTLKTDNGHYNVIAVKHNSISVKDADCPHKECVKSGWISKPGEIIVCLPYKLIINIQAEKNDGIDGGTF</sequence>
<proteinExistence type="predicted"/>
<keyword evidence="1" id="KW-0812">Transmembrane</keyword>
<keyword evidence="1" id="KW-0472">Membrane</keyword>
<dbReference type="EMBL" id="CP015756">
    <property type="protein sequence ID" value="APC41794.1"/>
    <property type="molecule type" value="Genomic_DNA"/>
</dbReference>
<gene>
    <name evidence="2" type="ORF">A7L45_17830</name>
</gene>
<dbReference type="InterPro" id="IPR038690">
    <property type="entry name" value="NusG_2_sf"/>
</dbReference>
<dbReference type="RefSeq" id="WP_071614085.1">
    <property type="nucleotide sequence ID" value="NZ_CP015756.1"/>
</dbReference>
<dbReference type="AlphaFoldDB" id="A0A1J0GK53"/>
<dbReference type="KEGG" id="ceu:A7L45_17830"/>
<organism evidence="2 3">
    <name type="scientific">Clostridium estertheticum subsp. estertheticum</name>
    <dbReference type="NCBI Taxonomy" id="1552"/>
    <lineage>
        <taxon>Bacteria</taxon>
        <taxon>Bacillati</taxon>
        <taxon>Bacillota</taxon>
        <taxon>Clostridia</taxon>
        <taxon>Eubacteriales</taxon>
        <taxon>Clostridiaceae</taxon>
        <taxon>Clostridium</taxon>
    </lineage>
</organism>
<keyword evidence="1" id="KW-1133">Transmembrane helix</keyword>
<feature type="transmembrane region" description="Helical" evidence="1">
    <location>
        <begin position="7"/>
        <end position="26"/>
    </location>
</feature>
<dbReference type="Gene3D" id="2.60.320.10">
    <property type="entry name" value="N-utilization substance G protein NusG, insert domain"/>
    <property type="match status" value="1"/>
</dbReference>
<keyword evidence="3" id="KW-1185">Reference proteome</keyword>
<dbReference type="Proteomes" id="UP000182569">
    <property type="component" value="Chromosome"/>
</dbReference>
<dbReference type="Pfam" id="PF07009">
    <property type="entry name" value="NusG_II"/>
    <property type="match status" value="1"/>
</dbReference>
<evidence type="ECO:0000313" key="2">
    <source>
        <dbReference type="EMBL" id="APC41794.1"/>
    </source>
</evidence>
<name>A0A1J0GK53_9CLOT</name>
<dbReference type="OrthoDB" id="47603at2"/>
<evidence type="ECO:0000313" key="3">
    <source>
        <dbReference type="Proteomes" id="UP000182569"/>
    </source>
</evidence>
<accession>A0A1J0GK53</accession>
<dbReference type="STRING" id="1552.A7L45_17830"/>
<dbReference type="CDD" id="cd09846">
    <property type="entry name" value="DUF1312"/>
    <property type="match status" value="1"/>
</dbReference>
<evidence type="ECO:0000256" key="1">
    <source>
        <dbReference type="SAM" id="Phobius"/>
    </source>
</evidence>